<reference evidence="10" key="1">
    <citation type="submission" date="2014-12" db="EMBL/GenBank/DDBJ databases">
        <title>Genome Sequence of Valsa Canker Pathogens Uncovers a Specific Adaption of Colonization on Woody Bark.</title>
        <authorList>
            <person name="Yin Z."/>
            <person name="Liu H."/>
            <person name="Gao X."/>
            <person name="Li Z."/>
            <person name="Song N."/>
            <person name="Ke X."/>
            <person name="Dai Q."/>
            <person name="Wu Y."/>
            <person name="Sun Y."/>
            <person name="Xu J.-R."/>
            <person name="Kang Z.K."/>
            <person name="Wang L."/>
            <person name="Huang L."/>
        </authorList>
    </citation>
    <scope>NUCLEOTIDE SEQUENCE [LARGE SCALE GENOMIC DNA]</scope>
    <source>
        <strain evidence="10">SXYL134</strain>
    </source>
</reference>
<dbReference type="AlphaFoldDB" id="A0A194V2N2"/>
<dbReference type="InterPro" id="IPR029044">
    <property type="entry name" value="Nucleotide-diphossugar_trans"/>
</dbReference>
<dbReference type="SUPFAM" id="SSF53448">
    <property type="entry name" value="Nucleotide-diphospho-sugar transferases"/>
    <property type="match status" value="1"/>
</dbReference>
<dbReference type="GO" id="GO:0016020">
    <property type="term" value="C:membrane"/>
    <property type="evidence" value="ECO:0007669"/>
    <property type="project" value="UniProtKB-SubCell"/>
</dbReference>
<proteinExistence type="predicted"/>
<evidence type="ECO:0000256" key="7">
    <source>
        <dbReference type="ARBA" id="ARBA00023180"/>
    </source>
</evidence>
<accession>A0A194V2N2</accession>
<keyword evidence="4 8" id="KW-0812">Transmembrane</keyword>
<dbReference type="Gene3D" id="3.90.550.10">
    <property type="entry name" value="Spore Coat Polysaccharide Biosynthesis Protein SpsA, Chain A"/>
    <property type="match status" value="1"/>
</dbReference>
<protein>
    <submittedName>
        <fullName evidence="9">Hyaluronan synthase 1</fullName>
    </submittedName>
</protein>
<dbReference type="Pfam" id="PF13641">
    <property type="entry name" value="Glyco_tranf_2_3"/>
    <property type="match status" value="1"/>
</dbReference>
<organism evidence="9 10">
    <name type="scientific">Cytospora mali</name>
    <name type="common">Apple Valsa canker fungus</name>
    <name type="synonym">Valsa mali</name>
    <dbReference type="NCBI Taxonomy" id="578113"/>
    <lineage>
        <taxon>Eukaryota</taxon>
        <taxon>Fungi</taxon>
        <taxon>Dikarya</taxon>
        <taxon>Ascomycota</taxon>
        <taxon>Pezizomycotina</taxon>
        <taxon>Sordariomycetes</taxon>
        <taxon>Sordariomycetidae</taxon>
        <taxon>Diaporthales</taxon>
        <taxon>Cytosporaceae</taxon>
        <taxon>Cytospora</taxon>
    </lineage>
</organism>
<evidence type="ECO:0000256" key="2">
    <source>
        <dbReference type="ARBA" id="ARBA00022676"/>
    </source>
</evidence>
<dbReference type="OrthoDB" id="2849215at2759"/>
<comment type="subcellular location">
    <subcellularLocation>
        <location evidence="1">Membrane</location>
    </subcellularLocation>
</comment>
<keyword evidence="2" id="KW-0328">Glycosyltransferase</keyword>
<dbReference type="EMBL" id="KN714708">
    <property type="protein sequence ID" value="KUI58111.1"/>
    <property type="molecule type" value="Genomic_DNA"/>
</dbReference>
<keyword evidence="7" id="KW-0325">Glycoprotein</keyword>
<feature type="transmembrane region" description="Helical" evidence="8">
    <location>
        <begin position="367"/>
        <end position="383"/>
    </location>
</feature>
<name>A0A194V2N2_CYTMA</name>
<keyword evidence="3" id="KW-0808">Transferase</keyword>
<evidence type="ECO:0000313" key="9">
    <source>
        <dbReference type="EMBL" id="KUI58111.1"/>
    </source>
</evidence>
<evidence type="ECO:0000256" key="5">
    <source>
        <dbReference type="ARBA" id="ARBA00022989"/>
    </source>
</evidence>
<feature type="transmembrane region" description="Helical" evidence="8">
    <location>
        <begin position="23"/>
        <end position="47"/>
    </location>
</feature>
<sequence>MALLGTTFIATSKPLSQLTTADLIFILLFTFRYLRFIVHTITGAFLYKPAQIKEKPRYTSKDVAVIIPTVAPNTDAFLRCCETVLFNLPRLLVIATVGMRLEQDVLRIIKTHNLKSCFPDTEFIIVKTDQANKRKQVTLASSYIDPAIAPITVCVDDHVYWGTSFLKSILAAFEGPKVGLVGTNKKVIRDTTGGLWKSYTNFLACIYLTRHNFQIRAEPYIDGGVFVISGRTSAIRTEILRNRDFRAGFQNERFLFGLLGPLNPDDDNYITRWVLRNGWKIRIQYTPECKIVTPLGDPRKFYGQTRTTWRSNLASLRQWHTWRHFPWSVYAIYVSSLFNFAIVWDPLLIWSLTRTSFYLGGAAGRDGWLQALMLVLMVMWILGSKMVKIAPHFWDHPSDLVWLPGYLAFAYWHSLVKFYCGLTFWDHAWNGRNLALTEMASVKNMEKEQLQEITRPQMLRGTTGLYRTVDHRGNQSRAGSSV</sequence>
<evidence type="ECO:0000313" key="10">
    <source>
        <dbReference type="Proteomes" id="UP000078576"/>
    </source>
</evidence>
<evidence type="ECO:0000256" key="3">
    <source>
        <dbReference type="ARBA" id="ARBA00022679"/>
    </source>
</evidence>
<evidence type="ECO:0000256" key="6">
    <source>
        <dbReference type="ARBA" id="ARBA00023136"/>
    </source>
</evidence>
<dbReference type="InterPro" id="IPR052427">
    <property type="entry name" value="Glycosyltrans_GT2/GT47"/>
</dbReference>
<dbReference type="STRING" id="694573.A0A194V2N2"/>
<evidence type="ECO:0000256" key="4">
    <source>
        <dbReference type="ARBA" id="ARBA00022692"/>
    </source>
</evidence>
<dbReference type="GO" id="GO:0016757">
    <property type="term" value="F:glycosyltransferase activity"/>
    <property type="evidence" value="ECO:0007669"/>
    <property type="project" value="UniProtKB-KW"/>
</dbReference>
<keyword evidence="5 8" id="KW-1133">Transmembrane helix</keyword>
<dbReference type="PANTHER" id="PTHR47844">
    <property type="entry name" value="SYNTHASE CPS1, PUTATIVE (AFU_ORTHOLOGUE AFUA_7G02500)-RELATED"/>
    <property type="match status" value="1"/>
</dbReference>
<feature type="transmembrane region" description="Helical" evidence="8">
    <location>
        <begin position="327"/>
        <end position="347"/>
    </location>
</feature>
<keyword evidence="6 8" id="KW-0472">Membrane</keyword>
<keyword evidence="10" id="KW-1185">Reference proteome</keyword>
<evidence type="ECO:0000256" key="1">
    <source>
        <dbReference type="ARBA" id="ARBA00004370"/>
    </source>
</evidence>
<dbReference type="PANTHER" id="PTHR47844:SF1">
    <property type="entry name" value="EXOSTOSIN-LIKE 2"/>
    <property type="match status" value="1"/>
</dbReference>
<gene>
    <name evidence="9" type="ORF">VP1G_05409</name>
</gene>
<dbReference type="Proteomes" id="UP000078576">
    <property type="component" value="Unassembled WGS sequence"/>
</dbReference>
<evidence type="ECO:0000256" key="8">
    <source>
        <dbReference type="SAM" id="Phobius"/>
    </source>
</evidence>